<dbReference type="Proteomes" id="UP000000376">
    <property type="component" value="Chromosome"/>
</dbReference>
<feature type="compositionally biased region" description="Polar residues" evidence="1">
    <location>
        <begin position="245"/>
        <end position="255"/>
    </location>
</feature>
<dbReference type="STRING" id="644284.Arch_1312"/>
<evidence type="ECO:0000313" key="3">
    <source>
        <dbReference type="EMBL" id="ADH93015.1"/>
    </source>
</evidence>
<evidence type="ECO:0000256" key="1">
    <source>
        <dbReference type="SAM" id="MobiDB-lite"/>
    </source>
</evidence>
<feature type="region of interest" description="Disordered" evidence="1">
    <location>
        <begin position="238"/>
        <end position="266"/>
    </location>
</feature>
<dbReference type="Pfam" id="PF06114">
    <property type="entry name" value="Peptidase_M78"/>
    <property type="match status" value="1"/>
</dbReference>
<dbReference type="KEGG" id="ahe:Arch_1312"/>
<dbReference type="InterPro" id="IPR010359">
    <property type="entry name" value="IrrE_HExxH"/>
</dbReference>
<feature type="domain" description="IrrE N-terminal-like" evidence="2">
    <location>
        <begin position="40"/>
        <end position="157"/>
    </location>
</feature>
<reference evidence="3 4" key="1">
    <citation type="journal article" date="2010" name="Stand. Genomic Sci.">
        <title>Complete genome sequence of Arcanobacterium haemolyticum type strain (11018).</title>
        <authorList>
            <person name="Yasawong M."/>
            <person name="Teshima H."/>
            <person name="Lapidus A."/>
            <person name="Nolan M."/>
            <person name="Lucas S."/>
            <person name="Glavina Del Rio T."/>
            <person name="Tice H."/>
            <person name="Cheng J."/>
            <person name="Bruce D."/>
            <person name="Detter C."/>
            <person name="Tapia R."/>
            <person name="Han C."/>
            <person name="Goodwin L."/>
            <person name="Pitluck S."/>
            <person name="Liolios K."/>
            <person name="Ivanova N."/>
            <person name="Mavromatis K."/>
            <person name="Mikhailova N."/>
            <person name="Pati A."/>
            <person name="Chen A."/>
            <person name="Palaniappan K."/>
            <person name="Land M."/>
            <person name="Hauser L."/>
            <person name="Chang Y."/>
            <person name="Jeffries C."/>
            <person name="Rohde M."/>
            <person name="Sikorski J."/>
            <person name="Pukall R."/>
            <person name="Goker M."/>
            <person name="Woyke T."/>
            <person name="Bristow J."/>
            <person name="Eisen J."/>
            <person name="Markowitz V."/>
            <person name="Hugenholtz P."/>
            <person name="Kyrpides N."/>
            <person name="Klenk H."/>
        </authorList>
    </citation>
    <scope>NUCLEOTIDE SEQUENCE [LARGE SCALE GENOMIC DNA]</scope>
    <source>
        <strain evidence="4">ATCC 9345 / DSM 20595 / CCUG 17215 / LMG 16163 / NBRC 15585 / NCTC 8452 / 11018</strain>
    </source>
</reference>
<protein>
    <recommendedName>
        <fullName evidence="2">IrrE N-terminal-like domain-containing protein</fullName>
    </recommendedName>
</protein>
<dbReference type="Gene3D" id="1.10.10.2910">
    <property type="match status" value="1"/>
</dbReference>
<evidence type="ECO:0000259" key="2">
    <source>
        <dbReference type="Pfam" id="PF06114"/>
    </source>
</evidence>
<dbReference type="OrthoDB" id="9794834at2"/>
<dbReference type="AlphaFoldDB" id="D7BK35"/>
<dbReference type="RefSeq" id="WP_013170506.1">
    <property type="nucleotide sequence ID" value="NC_014218.1"/>
</dbReference>
<accession>D7BK35</accession>
<sequence>MREKSASQQGEELAHDFRTRLHLDVDPLGGVSAFMAIAGFDVVVRDMSDGLAALTVKDPLTQKLVIGVATSRWPYRQIFSIAHEIGHIEAGDISAQAHEYRCAKRSPEEIRADSFARNLLCPIGAVKATAQSFSGNSVDLLAKLVQRYRVSPSVAAIQMKNAGLIDEAEFADLKRFSARDLAYQYGWIAQYDADVAQSRQPLTSQQLIMDTVQAYQAGKISIEAVALVRGLGVEQAQEEMDELSATESQSSSQTDDPMVQLSEFFD</sequence>
<proteinExistence type="predicted"/>
<organism evidence="3 4">
    <name type="scientific">Arcanobacterium haemolyticum (strain ATCC 9345 / DSM 20595 / CCM 5947 / CCUG 17215 / LMG 16163 / NBRC 15585 / NCTC 8452 / 11018)</name>
    <dbReference type="NCBI Taxonomy" id="644284"/>
    <lineage>
        <taxon>Bacteria</taxon>
        <taxon>Bacillati</taxon>
        <taxon>Actinomycetota</taxon>
        <taxon>Actinomycetes</taxon>
        <taxon>Actinomycetales</taxon>
        <taxon>Actinomycetaceae</taxon>
        <taxon>Arcanobacterium</taxon>
    </lineage>
</organism>
<name>D7BK35_ARCHD</name>
<dbReference type="EMBL" id="CP002045">
    <property type="protein sequence ID" value="ADH93015.1"/>
    <property type="molecule type" value="Genomic_DNA"/>
</dbReference>
<dbReference type="InterPro" id="IPR052345">
    <property type="entry name" value="Rad_response_metalloprotease"/>
</dbReference>
<evidence type="ECO:0000313" key="4">
    <source>
        <dbReference type="Proteomes" id="UP000000376"/>
    </source>
</evidence>
<dbReference type="PANTHER" id="PTHR43236:SF1">
    <property type="entry name" value="BLL7220 PROTEIN"/>
    <property type="match status" value="1"/>
</dbReference>
<gene>
    <name evidence="3" type="ordered locus">Arch_1312</name>
</gene>
<dbReference type="PANTHER" id="PTHR43236">
    <property type="entry name" value="ANTITOXIN HIGA1"/>
    <property type="match status" value="1"/>
</dbReference>
<dbReference type="eggNOG" id="COG2856">
    <property type="taxonomic scope" value="Bacteria"/>
</dbReference>
<dbReference type="HOGENOM" id="CLU_972229_0_0_11"/>
<keyword evidence="4" id="KW-1185">Reference proteome</keyword>